<dbReference type="AlphaFoldDB" id="A0A397SR45"/>
<protein>
    <submittedName>
        <fullName evidence="1">Uncharacterized protein</fullName>
    </submittedName>
</protein>
<keyword evidence="2" id="KW-1185">Reference proteome</keyword>
<name>A0A397SR45_9GLOM</name>
<sequence>MSGTEYPTLDIAKAMKEKFDSLSIILIVQQLYLTLILDSRYKTQIMPNNIDIEMAYHCRRKKKPIRNYGTYS</sequence>
<evidence type="ECO:0000313" key="1">
    <source>
        <dbReference type="EMBL" id="RIA87086.1"/>
    </source>
</evidence>
<organism evidence="1 2">
    <name type="scientific">Glomus cerebriforme</name>
    <dbReference type="NCBI Taxonomy" id="658196"/>
    <lineage>
        <taxon>Eukaryota</taxon>
        <taxon>Fungi</taxon>
        <taxon>Fungi incertae sedis</taxon>
        <taxon>Mucoromycota</taxon>
        <taxon>Glomeromycotina</taxon>
        <taxon>Glomeromycetes</taxon>
        <taxon>Glomerales</taxon>
        <taxon>Glomeraceae</taxon>
        <taxon>Glomus</taxon>
    </lineage>
</organism>
<dbReference type="EMBL" id="QKYT01000327">
    <property type="protein sequence ID" value="RIA87086.1"/>
    <property type="molecule type" value="Genomic_DNA"/>
</dbReference>
<gene>
    <name evidence="1" type="ORF">C1645_828294</name>
</gene>
<proteinExistence type="predicted"/>
<dbReference type="OrthoDB" id="1715602at2759"/>
<accession>A0A397SR45</accession>
<comment type="caution">
    <text evidence="1">The sequence shown here is derived from an EMBL/GenBank/DDBJ whole genome shotgun (WGS) entry which is preliminary data.</text>
</comment>
<evidence type="ECO:0000313" key="2">
    <source>
        <dbReference type="Proteomes" id="UP000265703"/>
    </source>
</evidence>
<dbReference type="Proteomes" id="UP000265703">
    <property type="component" value="Unassembled WGS sequence"/>
</dbReference>
<reference evidence="1 2" key="1">
    <citation type="submission" date="2018-06" db="EMBL/GenBank/DDBJ databases">
        <title>Comparative genomics reveals the genomic features of Rhizophagus irregularis, R. cerebriforme, R. diaphanum and Gigaspora rosea, and their symbiotic lifestyle signature.</title>
        <authorList>
            <person name="Morin E."/>
            <person name="San Clemente H."/>
            <person name="Chen E.C.H."/>
            <person name="De La Providencia I."/>
            <person name="Hainaut M."/>
            <person name="Kuo A."/>
            <person name="Kohler A."/>
            <person name="Murat C."/>
            <person name="Tang N."/>
            <person name="Roy S."/>
            <person name="Loubradou J."/>
            <person name="Henrissat B."/>
            <person name="Grigoriev I.V."/>
            <person name="Corradi N."/>
            <person name="Roux C."/>
            <person name="Martin F.M."/>
        </authorList>
    </citation>
    <scope>NUCLEOTIDE SEQUENCE [LARGE SCALE GENOMIC DNA]</scope>
    <source>
        <strain evidence="1 2">DAOM 227022</strain>
    </source>
</reference>